<feature type="transmembrane region" description="Helical" evidence="6">
    <location>
        <begin position="163"/>
        <end position="181"/>
    </location>
</feature>
<dbReference type="AlphaFoldDB" id="A0A0G4EY07"/>
<protein>
    <recommendedName>
        <fullName evidence="7">Sugar phosphate transporter domain-containing protein</fullName>
    </recommendedName>
</protein>
<evidence type="ECO:0000256" key="6">
    <source>
        <dbReference type="SAM" id="Phobius"/>
    </source>
</evidence>
<evidence type="ECO:0000256" key="4">
    <source>
        <dbReference type="ARBA" id="ARBA00023136"/>
    </source>
</evidence>
<feature type="transmembrane region" description="Helical" evidence="6">
    <location>
        <begin position="121"/>
        <end position="143"/>
    </location>
</feature>
<organism evidence="8">
    <name type="scientific">Chromera velia CCMP2878</name>
    <dbReference type="NCBI Taxonomy" id="1169474"/>
    <lineage>
        <taxon>Eukaryota</taxon>
        <taxon>Sar</taxon>
        <taxon>Alveolata</taxon>
        <taxon>Colpodellida</taxon>
        <taxon>Chromeraceae</taxon>
        <taxon>Chromera</taxon>
    </lineage>
</organism>
<proteinExistence type="predicted"/>
<evidence type="ECO:0000259" key="7">
    <source>
        <dbReference type="Pfam" id="PF03151"/>
    </source>
</evidence>
<comment type="subcellular location">
    <subcellularLocation>
        <location evidence="1">Membrane</location>
        <topology evidence="1">Multi-pass membrane protein</topology>
    </subcellularLocation>
</comment>
<dbReference type="PANTHER" id="PTHR11132">
    <property type="entry name" value="SOLUTE CARRIER FAMILY 35"/>
    <property type="match status" value="1"/>
</dbReference>
<evidence type="ECO:0000256" key="2">
    <source>
        <dbReference type="ARBA" id="ARBA00022692"/>
    </source>
</evidence>
<dbReference type="InterPro" id="IPR004853">
    <property type="entry name" value="Sugar_P_trans_dom"/>
</dbReference>
<accession>A0A0G4EY07</accession>
<feature type="transmembrane region" description="Helical" evidence="6">
    <location>
        <begin position="85"/>
        <end position="109"/>
    </location>
</feature>
<dbReference type="VEuPathDB" id="CryptoDB:Cvel_14215"/>
<keyword evidence="3 6" id="KW-1133">Transmembrane helix</keyword>
<feature type="compositionally biased region" description="Polar residues" evidence="5">
    <location>
        <begin position="313"/>
        <end position="327"/>
    </location>
</feature>
<sequence length="364" mass="38641">MVVMSASSPPPEAGSGGTGAMYLSLWFLANLSITIYGKAAFALFSFPYPIAMTVVHMLFTSIGIHALAFFGAFKPAETSKETWETVLPFSLVFSMNIWLSNASLNAIAVELHQVVRTTIPLFTMAISGLFFGVVYPLSVVPPIMTVMAGVLMTLSGTPTFDTFGLIIAVFSCAVSSLKGIITQRSQVGSLGLSTFQLLYLMAPLAGAELFVLSVLTGEFRQILENDNVNMETVGHLTTLGVIAFGLNVLSFKTAGVVQPLTMNVAGALKEVTTSVLGILIFGGVFGFWNVAGILTAAVGAFMYGLAMKQMKAPQSDSGGARRLSQSGGDKRGPHGFSRVSQGSDSDMEVFAHDQLDDLEKEDDV</sequence>
<evidence type="ECO:0000313" key="8">
    <source>
        <dbReference type="EMBL" id="CEM04212.1"/>
    </source>
</evidence>
<feature type="transmembrane region" description="Helical" evidence="6">
    <location>
        <begin position="50"/>
        <end position="73"/>
    </location>
</feature>
<feature type="transmembrane region" description="Helical" evidence="6">
    <location>
        <begin position="232"/>
        <end position="251"/>
    </location>
</feature>
<feature type="region of interest" description="Disordered" evidence="5">
    <location>
        <begin position="313"/>
        <end position="364"/>
    </location>
</feature>
<keyword evidence="4 6" id="KW-0472">Membrane</keyword>
<gene>
    <name evidence="8" type="ORF">Cvel_14215</name>
</gene>
<reference evidence="8" key="1">
    <citation type="submission" date="2014-11" db="EMBL/GenBank/DDBJ databases">
        <authorList>
            <person name="Otto D Thomas"/>
            <person name="Naeem Raeece"/>
        </authorList>
    </citation>
    <scope>NUCLEOTIDE SEQUENCE</scope>
</reference>
<feature type="transmembrane region" description="Helical" evidence="6">
    <location>
        <begin position="20"/>
        <end position="43"/>
    </location>
</feature>
<name>A0A0G4EY07_9ALVE</name>
<feature type="domain" description="Sugar phosphate transporter" evidence="7">
    <location>
        <begin position="20"/>
        <end position="303"/>
    </location>
</feature>
<dbReference type="Pfam" id="PF03151">
    <property type="entry name" value="TPT"/>
    <property type="match status" value="1"/>
</dbReference>
<evidence type="ECO:0000256" key="1">
    <source>
        <dbReference type="ARBA" id="ARBA00004141"/>
    </source>
</evidence>
<evidence type="ECO:0000256" key="3">
    <source>
        <dbReference type="ARBA" id="ARBA00022989"/>
    </source>
</evidence>
<dbReference type="EMBL" id="CDMZ01000003">
    <property type="protein sequence ID" value="CEM04212.1"/>
    <property type="molecule type" value="Genomic_DNA"/>
</dbReference>
<keyword evidence="2 6" id="KW-0812">Transmembrane</keyword>
<dbReference type="GO" id="GO:0016020">
    <property type="term" value="C:membrane"/>
    <property type="evidence" value="ECO:0007669"/>
    <property type="project" value="UniProtKB-SubCell"/>
</dbReference>
<dbReference type="PhylomeDB" id="A0A0G4EY07"/>
<feature type="transmembrane region" description="Helical" evidence="6">
    <location>
        <begin position="193"/>
        <end position="212"/>
    </location>
</feature>
<evidence type="ECO:0000256" key="5">
    <source>
        <dbReference type="SAM" id="MobiDB-lite"/>
    </source>
</evidence>
<dbReference type="InterPro" id="IPR050186">
    <property type="entry name" value="TPT_transporter"/>
</dbReference>